<comment type="similarity">
    <text evidence="1 6 7">Belongs to the EF-Ts family.</text>
</comment>
<reference evidence="10 11" key="1">
    <citation type="submission" date="2020-08" db="EMBL/GenBank/DDBJ databases">
        <authorList>
            <person name="Liu C."/>
            <person name="Sun Q."/>
        </authorList>
    </citation>
    <scope>NUCLEOTIDE SEQUENCE [LARGE SCALE GENOMIC DNA]</scope>
    <source>
        <strain evidence="10 11">NSJ-29</strain>
    </source>
</reference>
<evidence type="ECO:0000313" key="10">
    <source>
        <dbReference type="EMBL" id="QNM09830.1"/>
    </source>
</evidence>
<keyword evidence="11" id="KW-1185">Reference proteome</keyword>
<dbReference type="InterPro" id="IPR001816">
    <property type="entry name" value="Transl_elong_EFTs/EF1B"/>
</dbReference>
<accession>A0A7G9GG98</accession>
<dbReference type="NCBIfam" id="TIGR00116">
    <property type="entry name" value="tsf"/>
    <property type="match status" value="1"/>
</dbReference>
<evidence type="ECO:0000256" key="1">
    <source>
        <dbReference type="ARBA" id="ARBA00005532"/>
    </source>
</evidence>
<dbReference type="Gene3D" id="1.10.8.10">
    <property type="entry name" value="DNA helicase RuvA subunit, C-terminal domain"/>
    <property type="match status" value="1"/>
</dbReference>
<dbReference type="PROSITE" id="PS01127">
    <property type="entry name" value="EF_TS_2"/>
    <property type="match status" value="1"/>
</dbReference>
<evidence type="ECO:0000256" key="5">
    <source>
        <dbReference type="ARBA" id="ARBA00025453"/>
    </source>
</evidence>
<dbReference type="PROSITE" id="PS01126">
    <property type="entry name" value="EF_TS_1"/>
    <property type="match status" value="1"/>
</dbReference>
<dbReference type="Pfam" id="PF00889">
    <property type="entry name" value="EF_TS"/>
    <property type="match status" value="1"/>
</dbReference>
<dbReference type="GO" id="GO:0003746">
    <property type="term" value="F:translation elongation factor activity"/>
    <property type="evidence" value="ECO:0007669"/>
    <property type="project" value="UniProtKB-UniRule"/>
</dbReference>
<evidence type="ECO:0000313" key="11">
    <source>
        <dbReference type="Proteomes" id="UP000515860"/>
    </source>
</evidence>
<dbReference type="KEGG" id="whj:H9Q79_05970"/>
<dbReference type="SUPFAM" id="SSF54713">
    <property type="entry name" value="Elongation factor Ts (EF-Ts), dimerisation domain"/>
    <property type="match status" value="2"/>
</dbReference>
<dbReference type="SUPFAM" id="SSF46934">
    <property type="entry name" value="UBA-like"/>
    <property type="match status" value="1"/>
</dbReference>
<evidence type="ECO:0000256" key="7">
    <source>
        <dbReference type="RuleBase" id="RU000642"/>
    </source>
</evidence>
<keyword evidence="6" id="KW-0963">Cytoplasm</keyword>
<evidence type="ECO:0000256" key="4">
    <source>
        <dbReference type="ARBA" id="ARBA00022917"/>
    </source>
</evidence>
<dbReference type="InterPro" id="IPR014039">
    <property type="entry name" value="Transl_elong_EFTs/EF1B_dimer"/>
</dbReference>
<evidence type="ECO:0000259" key="9">
    <source>
        <dbReference type="Pfam" id="PF00889"/>
    </source>
</evidence>
<dbReference type="InterPro" id="IPR036402">
    <property type="entry name" value="EF-Ts_dimer_sf"/>
</dbReference>
<evidence type="ECO:0000256" key="2">
    <source>
        <dbReference type="ARBA" id="ARBA00016956"/>
    </source>
</evidence>
<sequence length="312" mass="34217">MAITAAMVKELRETTGAGMMDCKKALTATDGDMGKAVEFLREKGLATAQKKAGRIAAEGIVMLKVTDDCKKAVAVEVNAETDFVAKNEKFQSYVAEVCDQAMDTKAADIEAFLAEPWKFDTTKTVNEALAGQIAVIGENMNIRRFTQMEEANGFVAAYTHMGGKIGVLVDVETDIVNDAVKEMGKNIAMQAAALKPLYTSRDEVSEEYIAHEKEILLAQIKNDPKESQKPEKVIEGMINGRINKELKEICLLDQVYVKAEDGKQSVSQYIAQVAKENSAKISVKGFIRWETGEGIEKKEEDFAAEVAKQMGQ</sequence>
<comment type="function">
    <text evidence="5 6 7">Associates with the EF-Tu.GDP complex and induces the exchange of GDP to GTP. It remains bound to the aminoacyl-tRNA.EF-Tu.GTP complex up to the GTP hydrolysis stage on the ribosome.</text>
</comment>
<dbReference type="GO" id="GO:0005737">
    <property type="term" value="C:cytoplasm"/>
    <property type="evidence" value="ECO:0007669"/>
    <property type="project" value="UniProtKB-SubCell"/>
</dbReference>
<dbReference type="CDD" id="cd14275">
    <property type="entry name" value="UBA_EF-Ts"/>
    <property type="match status" value="1"/>
</dbReference>
<dbReference type="RefSeq" id="WP_249329408.1">
    <property type="nucleotide sequence ID" value="NZ_CP060635.1"/>
</dbReference>
<feature type="region of interest" description="Involved in Mg(2+) ion dislocation from EF-Tu" evidence="6">
    <location>
        <begin position="81"/>
        <end position="84"/>
    </location>
</feature>
<feature type="domain" description="Translation elongation factor EFTs/EF1B dimerisation" evidence="9">
    <location>
        <begin position="72"/>
        <end position="293"/>
    </location>
</feature>
<keyword evidence="3 6" id="KW-0251">Elongation factor</keyword>
<evidence type="ECO:0000256" key="3">
    <source>
        <dbReference type="ARBA" id="ARBA00022768"/>
    </source>
</evidence>
<dbReference type="HAMAP" id="MF_00050">
    <property type="entry name" value="EF_Ts"/>
    <property type="match status" value="1"/>
</dbReference>
<evidence type="ECO:0000256" key="6">
    <source>
        <dbReference type="HAMAP-Rule" id="MF_00050"/>
    </source>
</evidence>
<dbReference type="Gene3D" id="1.10.286.20">
    <property type="match status" value="1"/>
</dbReference>
<keyword evidence="4 6" id="KW-0648">Protein biosynthesis</keyword>
<dbReference type="PANTHER" id="PTHR11741">
    <property type="entry name" value="ELONGATION FACTOR TS"/>
    <property type="match status" value="1"/>
</dbReference>
<evidence type="ECO:0000256" key="8">
    <source>
        <dbReference type="RuleBase" id="RU000643"/>
    </source>
</evidence>
<dbReference type="AlphaFoldDB" id="A0A7G9GG98"/>
<organism evidence="10 11">
    <name type="scientific">Wansuia hejianensis</name>
    <dbReference type="NCBI Taxonomy" id="2763667"/>
    <lineage>
        <taxon>Bacteria</taxon>
        <taxon>Bacillati</taxon>
        <taxon>Bacillota</taxon>
        <taxon>Clostridia</taxon>
        <taxon>Lachnospirales</taxon>
        <taxon>Lachnospiraceae</taxon>
        <taxon>Wansuia</taxon>
    </lineage>
</organism>
<dbReference type="InterPro" id="IPR009060">
    <property type="entry name" value="UBA-like_sf"/>
</dbReference>
<comment type="subcellular location">
    <subcellularLocation>
        <location evidence="6 8">Cytoplasm</location>
    </subcellularLocation>
</comment>
<protein>
    <recommendedName>
        <fullName evidence="2 6">Elongation factor Ts</fullName>
        <shortName evidence="6">EF-Ts</shortName>
    </recommendedName>
</protein>
<dbReference type="InterPro" id="IPR018101">
    <property type="entry name" value="Transl_elong_Ts_CS"/>
</dbReference>
<gene>
    <name evidence="6" type="primary">tsf</name>
    <name evidence="10" type="ORF">H9Q79_05970</name>
</gene>
<proteinExistence type="inferred from homology"/>
<name>A0A7G9GG98_9FIRM</name>
<dbReference type="PANTHER" id="PTHR11741:SF0">
    <property type="entry name" value="ELONGATION FACTOR TS, MITOCHONDRIAL"/>
    <property type="match status" value="1"/>
</dbReference>
<dbReference type="FunFam" id="1.10.8.10:FF:000001">
    <property type="entry name" value="Elongation factor Ts"/>
    <property type="match status" value="1"/>
</dbReference>
<dbReference type="Gene3D" id="3.30.479.20">
    <property type="entry name" value="Elongation factor Ts, dimerisation domain"/>
    <property type="match status" value="2"/>
</dbReference>
<dbReference type="Proteomes" id="UP000515860">
    <property type="component" value="Chromosome"/>
</dbReference>
<dbReference type="EMBL" id="CP060635">
    <property type="protein sequence ID" value="QNM09830.1"/>
    <property type="molecule type" value="Genomic_DNA"/>
</dbReference>